<dbReference type="InterPro" id="IPR004036">
    <property type="entry name" value="Endonuclease-III-like_CS2"/>
</dbReference>
<dbReference type="GO" id="GO:0046872">
    <property type="term" value="F:metal ion binding"/>
    <property type="evidence" value="ECO:0007669"/>
    <property type="project" value="UniProtKB-KW"/>
</dbReference>
<comment type="caution">
    <text evidence="22">The sequence shown here is derived from an EMBL/GenBank/DDBJ whole genome shotgun (WGS) entry which is preliminary data.</text>
</comment>
<evidence type="ECO:0000256" key="16">
    <source>
        <dbReference type="ARBA" id="ARBA00023242"/>
    </source>
</evidence>
<dbReference type="EMBL" id="JBHFQA010000012">
    <property type="protein sequence ID" value="KAL2089967.1"/>
    <property type="molecule type" value="Genomic_DNA"/>
</dbReference>
<evidence type="ECO:0000256" key="20">
    <source>
        <dbReference type="SAM" id="MobiDB-lite"/>
    </source>
</evidence>
<keyword evidence="10" id="KW-0227">DNA damage</keyword>
<evidence type="ECO:0000256" key="17">
    <source>
        <dbReference type="ARBA" id="ARBA00023295"/>
    </source>
</evidence>
<keyword evidence="16" id="KW-0539">Nucleus</keyword>
<organism evidence="22 23">
    <name type="scientific">Coilia grayii</name>
    <name type="common">Gray's grenadier anchovy</name>
    <dbReference type="NCBI Taxonomy" id="363190"/>
    <lineage>
        <taxon>Eukaryota</taxon>
        <taxon>Metazoa</taxon>
        <taxon>Chordata</taxon>
        <taxon>Craniata</taxon>
        <taxon>Vertebrata</taxon>
        <taxon>Euteleostomi</taxon>
        <taxon>Actinopterygii</taxon>
        <taxon>Neopterygii</taxon>
        <taxon>Teleostei</taxon>
        <taxon>Clupei</taxon>
        <taxon>Clupeiformes</taxon>
        <taxon>Clupeoidei</taxon>
        <taxon>Engraulidae</taxon>
        <taxon>Coilinae</taxon>
        <taxon>Coilia</taxon>
    </lineage>
</organism>
<evidence type="ECO:0000256" key="15">
    <source>
        <dbReference type="ARBA" id="ARBA00023204"/>
    </source>
</evidence>
<dbReference type="Pfam" id="PF17741">
    <property type="entry name" value="DUF5578"/>
    <property type="match status" value="1"/>
</dbReference>
<dbReference type="InterPro" id="IPR029119">
    <property type="entry name" value="MutY_C"/>
</dbReference>
<evidence type="ECO:0000256" key="10">
    <source>
        <dbReference type="ARBA" id="ARBA00022763"/>
    </source>
</evidence>
<dbReference type="GO" id="GO:0006281">
    <property type="term" value="P:DNA repair"/>
    <property type="evidence" value="ECO:0007669"/>
    <property type="project" value="UniProtKB-KW"/>
</dbReference>
<dbReference type="InterPro" id="IPR041090">
    <property type="entry name" value="DUF5578"/>
</dbReference>
<dbReference type="CDD" id="cd00056">
    <property type="entry name" value="ENDO3c"/>
    <property type="match status" value="1"/>
</dbReference>
<dbReference type="GO" id="GO:0005739">
    <property type="term" value="C:mitochondrion"/>
    <property type="evidence" value="ECO:0007669"/>
    <property type="project" value="UniProtKB-SubCell"/>
</dbReference>
<keyword evidence="23" id="KW-1185">Reference proteome</keyword>
<dbReference type="CDD" id="cd03431">
    <property type="entry name" value="NUDIX_DNA_Glycosylase_C-MutY"/>
    <property type="match status" value="1"/>
</dbReference>
<evidence type="ECO:0000256" key="4">
    <source>
        <dbReference type="ARBA" id="ARBA00004173"/>
    </source>
</evidence>
<dbReference type="InterPro" id="IPR003265">
    <property type="entry name" value="HhH-GPD_domain"/>
</dbReference>
<evidence type="ECO:0000256" key="8">
    <source>
        <dbReference type="ARBA" id="ARBA00022485"/>
    </source>
</evidence>
<comment type="function">
    <text evidence="18">Involved in oxidative DNA damage repair. Initiates repair of A*oxoG to C*G by removing the inappropriately paired adenine base from the DNA backbone. Possesses both adenine and 2-OH-A DNA glycosylase activities.</text>
</comment>
<dbReference type="InterPro" id="IPR044298">
    <property type="entry name" value="MIG/MutY"/>
</dbReference>
<evidence type="ECO:0000256" key="13">
    <source>
        <dbReference type="ARBA" id="ARBA00023014"/>
    </source>
</evidence>
<dbReference type="SUPFAM" id="SSF48150">
    <property type="entry name" value="DNA-glycosylase"/>
    <property type="match status" value="1"/>
</dbReference>
<dbReference type="SUPFAM" id="SSF48371">
    <property type="entry name" value="ARM repeat"/>
    <property type="match status" value="1"/>
</dbReference>
<evidence type="ECO:0000313" key="23">
    <source>
        <dbReference type="Proteomes" id="UP001591681"/>
    </source>
</evidence>
<feature type="domain" description="Nudix hydrolase" evidence="21">
    <location>
        <begin position="757"/>
        <end position="891"/>
    </location>
</feature>
<dbReference type="Gene3D" id="3.90.79.10">
    <property type="entry name" value="Nucleoside Triphosphate Pyrophosphohydrolase"/>
    <property type="match status" value="1"/>
</dbReference>
<keyword evidence="11" id="KW-0378">Hydrolase</keyword>
<keyword evidence="15" id="KW-0234">DNA repair</keyword>
<comment type="subcellular location">
    <subcellularLocation>
        <location evidence="4">Mitochondrion</location>
    </subcellularLocation>
    <subcellularLocation>
        <location evidence="3">Nucleus</location>
    </subcellularLocation>
</comment>
<dbReference type="PANTHER" id="PTHR42944:SF1">
    <property type="entry name" value="ADENINE DNA GLYCOSYLASE"/>
    <property type="match status" value="1"/>
</dbReference>
<gene>
    <name evidence="22" type="ORF">ACEWY4_014655</name>
</gene>
<keyword evidence="12" id="KW-0408">Iron</keyword>
<keyword evidence="14" id="KW-0496">Mitochondrion</keyword>
<evidence type="ECO:0000256" key="5">
    <source>
        <dbReference type="ARBA" id="ARBA00008343"/>
    </source>
</evidence>
<dbReference type="FunFam" id="3.90.79.10:FF:000026">
    <property type="entry name" value="Adenine DNA glycosylase"/>
    <property type="match status" value="1"/>
</dbReference>
<feature type="region of interest" description="Disordered" evidence="20">
    <location>
        <begin position="890"/>
        <end position="941"/>
    </location>
</feature>
<dbReference type="InterPro" id="IPR003651">
    <property type="entry name" value="Endonuclease3_FeS-loop_motif"/>
</dbReference>
<feature type="compositionally biased region" description="Basic and acidic residues" evidence="20">
    <location>
        <begin position="910"/>
        <end position="924"/>
    </location>
</feature>
<dbReference type="GO" id="GO:0000701">
    <property type="term" value="F:purine-specific mismatch base pair DNA N-glycosylase activity"/>
    <property type="evidence" value="ECO:0007669"/>
    <property type="project" value="UniProtKB-EC"/>
</dbReference>
<dbReference type="PANTHER" id="PTHR42944">
    <property type="entry name" value="ADENINE DNA GLYCOSYLASE"/>
    <property type="match status" value="1"/>
</dbReference>
<dbReference type="Proteomes" id="UP001591681">
    <property type="component" value="Unassembled WGS sequence"/>
</dbReference>
<dbReference type="PROSITE" id="PS01155">
    <property type="entry name" value="ENDONUCLEASE_III_2"/>
    <property type="match status" value="1"/>
</dbReference>
<dbReference type="InterPro" id="IPR015797">
    <property type="entry name" value="NUDIX_hydrolase-like_dom_sf"/>
</dbReference>
<comment type="cofactor">
    <cofactor evidence="2">
        <name>[4Fe-4S] cluster</name>
        <dbReference type="ChEBI" id="CHEBI:49883"/>
    </cofactor>
</comment>
<keyword evidence="8" id="KW-0004">4Fe-4S</keyword>
<evidence type="ECO:0000256" key="14">
    <source>
        <dbReference type="ARBA" id="ARBA00023128"/>
    </source>
</evidence>
<comment type="catalytic activity">
    <reaction evidence="1">
        <text>Hydrolyzes free adenine bases from 7,8-dihydro-8-oxoguanine:adenine mismatched double-stranded DNA, leaving an apurinic site.</text>
        <dbReference type="EC" id="3.2.2.31"/>
    </reaction>
</comment>
<dbReference type="Gene3D" id="1.10.340.30">
    <property type="entry name" value="Hypothetical protein, domain 2"/>
    <property type="match status" value="1"/>
</dbReference>
<keyword evidence="9" id="KW-0479">Metal-binding</keyword>
<accession>A0ABD1JSW6</accession>
<name>A0ABD1JSW6_9TELE</name>
<dbReference type="Gene3D" id="1.10.1670.10">
    <property type="entry name" value="Helix-hairpin-Helix base-excision DNA repair enzymes (C-terminal)"/>
    <property type="match status" value="1"/>
</dbReference>
<keyword evidence="17" id="KW-0326">Glycosidase</keyword>
<dbReference type="InterPro" id="IPR023170">
    <property type="entry name" value="HhH_base_excis_C"/>
</dbReference>
<protein>
    <recommendedName>
        <fullName evidence="7">Adenine DNA glycosylase</fullName>
        <ecNumber evidence="6">3.2.2.31</ecNumber>
    </recommendedName>
    <alternativeName>
        <fullName evidence="19">MutY homolog</fullName>
    </alternativeName>
</protein>
<dbReference type="SUPFAM" id="SSF55811">
    <property type="entry name" value="Nudix"/>
    <property type="match status" value="1"/>
</dbReference>
<dbReference type="InterPro" id="IPR011989">
    <property type="entry name" value="ARM-like"/>
</dbReference>
<evidence type="ECO:0000256" key="11">
    <source>
        <dbReference type="ARBA" id="ARBA00022801"/>
    </source>
</evidence>
<dbReference type="SMART" id="SM00478">
    <property type="entry name" value="ENDO3c"/>
    <property type="match status" value="1"/>
</dbReference>
<dbReference type="PROSITE" id="PS00764">
    <property type="entry name" value="ENDONUCLEASE_III_1"/>
    <property type="match status" value="1"/>
</dbReference>
<dbReference type="SMART" id="SM00525">
    <property type="entry name" value="FES"/>
    <property type="match status" value="1"/>
</dbReference>
<reference evidence="22 23" key="1">
    <citation type="submission" date="2024-09" db="EMBL/GenBank/DDBJ databases">
        <title>A chromosome-level genome assembly of Gray's grenadier anchovy, Coilia grayii.</title>
        <authorList>
            <person name="Fu Z."/>
        </authorList>
    </citation>
    <scope>NUCLEOTIDE SEQUENCE [LARGE SCALE GENOMIC DNA]</scope>
    <source>
        <strain evidence="22">G4</strain>
        <tissue evidence="22">Muscle</tissue>
    </source>
</reference>
<comment type="similarity">
    <text evidence="5">Belongs to the Nth/MutY family.</text>
</comment>
<evidence type="ECO:0000313" key="22">
    <source>
        <dbReference type="EMBL" id="KAL2089967.1"/>
    </source>
</evidence>
<evidence type="ECO:0000256" key="12">
    <source>
        <dbReference type="ARBA" id="ARBA00023004"/>
    </source>
</evidence>
<dbReference type="FunFam" id="1.10.1670.10:FF:000002">
    <property type="entry name" value="Adenine DNA glycosylase"/>
    <property type="match status" value="1"/>
</dbReference>
<dbReference type="GO" id="GO:0051539">
    <property type="term" value="F:4 iron, 4 sulfur cluster binding"/>
    <property type="evidence" value="ECO:0007669"/>
    <property type="project" value="UniProtKB-KW"/>
</dbReference>
<dbReference type="Gene3D" id="1.25.10.10">
    <property type="entry name" value="Leucine-rich Repeat Variant"/>
    <property type="match status" value="1"/>
</dbReference>
<evidence type="ECO:0000256" key="7">
    <source>
        <dbReference type="ARBA" id="ARBA00022023"/>
    </source>
</evidence>
<evidence type="ECO:0000259" key="21">
    <source>
        <dbReference type="PROSITE" id="PS51462"/>
    </source>
</evidence>
<evidence type="ECO:0000256" key="1">
    <source>
        <dbReference type="ARBA" id="ARBA00000843"/>
    </source>
</evidence>
<keyword evidence="13" id="KW-0411">Iron-sulfur</keyword>
<dbReference type="Pfam" id="PF00730">
    <property type="entry name" value="HhH-GPD"/>
    <property type="match status" value="1"/>
</dbReference>
<dbReference type="GO" id="GO:0005634">
    <property type="term" value="C:nucleus"/>
    <property type="evidence" value="ECO:0007669"/>
    <property type="project" value="UniProtKB-SubCell"/>
</dbReference>
<dbReference type="Pfam" id="PF14815">
    <property type="entry name" value="NUDIX_4"/>
    <property type="match status" value="1"/>
</dbReference>
<dbReference type="InterPro" id="IPR011257">
    <property type="entry name" value="DNA_glycosylase"/>
</dbReference>
<dbReference type="InterPro" id="IPR004035">
    <property type="entry name" value="Endouclease-III_FeS-bd_BS"/>
</dbReference>
<sequence length="941" mass="105498">MSTSKEQAAISEVMAFLREWDQGNKTVRSRMLTEFLNQHQGKTCPELELEFAQVASLFLARLTAWMRLTYMFGTCLGLQLKAVGVFLSASSNHRYLVEFLEVGGVLTLMEILGQSKTKEEDKAEALHLLQIVSNAGRRYKELICESYGVRAIAECLATLQNETTQETAQGLLESLAHGNPKYQNQVYKGLIALLLCTSPKTQQLVLYTLRIVQDIVKVSYPSIVEPLLNSLRSLHLEVQYEALELIIQLKDYEVRPALLKGLVALLKPVKEGVQKYKILEDPEMMKMTESLPLFVQQAAAAKAIRMLAQGSEELSSELLHLRVVHHLLYAMGNQNHADTQRQASLALEHFVRTYPLVEEHVGRAMGKTLFQLFMSNAEMLYMKMDEIQADILHSNKVNVAEGVCSGAFTLTWFQFLLYIQIMKHRFRSAVQKSKKVTIENTGNVKRSKRKVTPVKEEPTDAEFSTYHYFQNAEDIGSFRSQLLHWYDQTKRELPWRTVAMTEQDINVRTYAVWVSEIMLQQTQVATVIDYYNKWMKKWPTVEKLAKATLEEVNQMWAGLGYYSRGRRLHEGAQKVVSELGGEMPRSTDKLLKQLPGVGRYTAGAIGSIALGQVVTGVVDGNVIRVLCRARAIGADSTSPAVTEALWKIADTIVDPQRPGDFNQAMMELGARVCTPKNPLCNQCPVKSHCHAFKKVSVKQEKDCRTLQSKLDPEVNGSIPDIENCVTAGTCALCLSEPWDGQLGVQNYPRKPGKKAARVERTLVCVLEREGAGEEKEYLLTQRPSKGLLAGMWELPGMLAEEGASAARQKKALCAELGKALGVALDKEPLEFVGEVIHIFSHIHQTYVVYSMVLPADTDEEEEKPTTRWLTSSALRQAAVSTGVHKIMKLYESKKNPKEDSTKVKKRKGSGSKDEKKPKKLKESGGGKQLSLTKFFTTSKSN</sequence>
<dbReference type="InterPro" id="IPR000086">
    <property type="entry name" value="NUDIX_hydrolase_dom"/>
</dbReference>
<evidence type="ECO:0000256" key="2">
    <source>
        <dbReference type="ARBA" id="ARBA00001966"/>
    </source>
</evidence>
<feature type="compositionally biased region" description="Polar residues" evidence="20">
    <location>
        <begin position="929"/>
        <end position="941"/>
    </location>
</feature>
<dbReference type="AlphaFoldDB" id="A0ABD1JSW6"/>
<dbReference type="FunFam" id="1.10.340.30:FF:000002">
    <property type="entry name" value="Adenine DNA glycosylase"/>
    <property type="match status" value="1"/>
</dbReference>
<evidence type="ECO:0000256" key="18">
    <source>
        <dbReference type="ARBA" id="ARBA00058024"/>
    </source>
</evidence>
<proteinExistence type="inferred from homology"/>
<dbReference type="EC" id="3.2.2.31" evidence="6"/>
<dbReference type="PROSITE" id="PS51462">
    <property type="entry name" value="NUDIX"/>
    <property type="match status" value="1"/>
</dbReference>
<evidence type="ECO:0000256" key="3">
    <source>
        <dbReference type="ARBA" id="ARBA00004123"/>
    </source>
</evidence>
<evidence type="ECO:0000256" key="19">
    <source>
        <dbReference type="ARBA" id="ARBA00081502"/>
    </source>
</evidence>
<evidence type="ECO:0000256" key="9">
    <source>
        <dbReference type="ARBA" id="ARBA00022723"/>
    </source>
</evidence>
<evidence type="ECO:0000256" key="6">
    <source>
        <dbReference type="ARBA" id="ARBA00012045"/>
    </source>
</evidence>
<dbReference type="InterPro" id="IPR016024">
    <property type="entry name" value="ARM-type_fold"/>
</dbReference>
<feature type="compositionally biased region" description="Basic and acidic residues" evidence="20">
    <location>
        <begin position="890"/>
        <end position="902"/>
    </location>
</feature>